<sequence>TPTPLPIIFATISFNWTDKLRLVQSPPSITRPHRGHRSAPPGRAASRPRSRFYAGHAYRVQAEGHAVSRRGAGEAVAGRRLVSATWLGFLYARGWVLVAPVSHSRHAESKDSLVFRQRRTMVGDVVVPPPVEWLVIAPTGGDRLRVISDGPTLSAASSGLAPSCRERNHDEMGLLVQALKQALTAIDYFQSGEWNHDSFEFKLKGYPWSATGQKTVKVQRLLLAVVETLDRFGWRSYATVRQRSGSDDDRKADTWYFVREEGWVLGSPFNRESSAFEGGPRQ</sequence>
<gene>
    <name evidence="2" type="ORF">CONLIGDRAFT_570038</name>
</gene>
<keyword evidence="3" id="KW-1185">Reference proteome</keyword>
<protein>
    <submittedName>
        <fullName evidence="2">Uncharacterized protein</fullName>
    </submittedName>
</protein>
<dbReference type="Proteomes" id="UP000182658">
    <property type="component" value="Unassembled WGS sequence"/>
</dbReference>
<evidence type="ECO:0000313" key="2">
    <source>
        <dbReference type="EMBL" id="OIW33377.1"/>
    </source>
</evidence>
<proteinExistence type="predicted"/>
<dbReference type="InParanoid" id="A0A1J7JJ19"/>
<dbReference type="STRING" id="1408157.A0A1J7JJ19"/>
<dbReference type="PANTHER" id="PTHR38696">
    <property type="entry name" value="MEDIATOR OF RNA POLYMERASE II TRANSCRIPTION SUBUNIT 13"/>
    <property type="match status" value="1"/>
</dbReference>
<feature type="compositionally biased region" description="Low complexity" evidence="1">
    <location>
        <begin position="38"/>
        <end position="47"/>
    </location>
</feature>
<organism evidence="2 3">
    <name type="scientific">Coniochaeta ligniaria NRRL 30616</name>
    <dbReference type="NCBI Taxonomy" id="1408157"/>
    <lineage>
        <taxon>Eukaryota</taxon>
        <taxon>Fungi</taxon>
        <taxon>Dikarya</taxon>
        <taxon>Ascomycota</taxon>
        <taxon>Pezizomycotina</taxon>
        <taxon>Sordariomycetes</taxon>
        <taxon>Sordariomycetidae</taxon>
        <taxon>Coniochaetales</taxon>
        <taxon>Coniochaetaceae</taxon>
        <taxon>Coniochaeta</taxon>
    </lineage>
</organism>
<evidence type="ECO:0000256" key="1">
    <source>
        <dbReference type="SAM" id="MobiDB-lite"/>
    </source>
</evidence>
<evidence type="ECO:0000313" key="3">
    <source>
        <dbReference type="Proteomes" id="UP000182658"/>
    </source>
</evidence>
<dbReference type="PANTHER" id="PTHR38696:SF1">
    <property type="entry name" value="MEDIATOR OF RNA POLYMERASE II TRANSCRIPTION SUBUNIT 13"/>
    <property type="match status" value="1"/>
</dbReference>
<feature type="non-terminal residue" evidence="2">
    <location>
        <position position="1"/>
    </location>
</feature>
<dbReference type="AlphaFoldDB" id="A0A1J7JJ19"/>
<reference evidence="2 3" key="1">
    <citation type="submission" date="2016-10" db="EMBL/GenBank/DDBJ databases">
        <title>Draft genome sequence of Coniochaeta ligniaria NRRL30616, a lignocellulolytic fungus for bioabatement of inhibitors in plant biomass hydrolysates.</title>
        <authorList>
            <consortium name="DOE Joint Genome Institute"/>
            <person name="Jimenez D.J."/>
            <person name="Hector R.E."/>
            <person name="Riley R."/>
            <person name="Sun H."/>
            <person name="Grigoriev I.V."/>
            <person name="Van Elsas J.D."/>
            <person name="Nichols N.N."/>
        </authorList>
    </citation>
    <scope>NUCLEOTIDE SEQUENCE [LARGE SCALE GENOMIC DNA]</scope>
    <source>
        <strain evidence="2 3">NRRL 30616</strain>
    </source>
</reference>
<accession>A0A1J7JJ19</accession>
<name>A0A1J7JJ19_9PEZI</name>
<feature type="region of interest" description="Disordered" evidence="1">
    <location>
        <begin position="25"/>
        <end position="49"/>
    </location>
</feature>
<dbReference type="EMBL" id="KV875094">
    <property type="protein sequence ID" value="OIW33377.1"/>
    <property type="molecule type" value="Genomic_DNA"/>
</dbReference>
<dbReference type="OrthoDB" id="58379at2759"/>